<evidence type="ECO:0000256" key="1">
    <source>
        <dbReference type="SAM" id="Phobius"/>
    </source>
</evidence>
<dbReference type="PANTHER" id="PTHR38602:SF1">
    <property type="entry name" value="INNER MEMBRANE PROTEIN"/>
    <property type="match status" value="1"/>
</dbReference>
<dbReference type="Pfam" id="PF09838">
    <property type="entry name" value="DUF2065"/>
    <property type="match status" value="1"/>
</dbReference>
<gene>
    <name evidence="2" type="ORF">NITFAB_1974</name>
</gene>
<organism evidence="2">
    <name type="scientific">Candidatus Nitrotoga fabula</name>
    <dbReference type="NCBI Taxonomy" id="2182327"/>
    <lineage>
        <taxon>Bacteria</taxon>
        <taxon>Pseudomonadati</taxon>
        <taxon>Pseudomonadota</taxon>
        <taxon>Betaproteobacteria</taxon>
        <taxon>Nitrosomonadales</taxon>
        <taxon>Gallionellaceae</taxon>
        <taxon>Candidatus Nitrotoga</taxon>
    </lineage>
</organism>
<keyword evidence="1" id="KW-0472">Membrane</keyword>
<dbReference type="InterPro" id="IPR019201">
    <property type="entry name" value="DUF2065"/>
</dbReference>
<evidence type="ECO:0000313" key="2">
    <source>
        <dbReference type="EMBL" id="SPS06384.1"/>
    </source>
</evidence>
<feature type="transmembrane region" description="Helical" evidence="1">
    <location>
        <begin position="44"/>
        <end position="60"/>
    </location>
</feature>
<keyword evidence="1" id="KW-0812">Transmembrane</keyword>
<evidence type="ECO:0008006" key="3">
    <source>
        <dbReference type="Google" id="ProtNLM"/>
    </source>
</evidence>
<name>A0A2X0RF82_9PROT</name>
<sequence length="61" mass="7151">MLTYWLTGLALMLIIEGIMPFLFPDLWRDTLHKLALLSERQIRFLGITAMLSGLIILYWVK</sequence>
<feature type="transmembrane region" description="Helical" evidence="1">
    <location>
        <begin position="6"/>
        <end position="23"/>
    </location>
</feature>
<dbReference type="AlphaFoldDB" id="A0A2X0RF82"/>
<protein>
    <recommendedName>
        <fullName evidence="3">DUF2065 domain-containing protein</fullName>
    </recommendedName>
</protein>
<dbReference type="EMBL" id="LS423452">
    <property type="protein sequence ID" value="SPS06384.1"/>
    <property type="molecule type" value="Genomic_DNA"/>
</dbReference>
<reference evidence="2" key="1">
    <citation type="submission" date="2018-05" db="EMBL/GenBank/DDBJ databases">
        <authorList>
            <person name="Lanie J.A."/>
            <person name="Ng W.-L."/>
            <person name="Kazmierczak K.M."/>
            <person name="Andrzejewski T.M."/>
            <person name="Davidsen T.M."/>
            <person name="Wayne K.J."/>
            <person name="Tettelin H."/>
            <person name="Glass J.I."/>
            <person name="Rusch D."/>
            <person name="Podicherti R."/>
            <person name="Tsui H.-C.T."/>
            <person name="Winkler M.E."/>
        </authorList>
    </citation>
    <scope>NUCLEOTIDE SEQUENCE</scope>
    <source>
        <strain evidence="2">KNB</strain>
    </source>
</reference>
<keyword evidence="1" id="KW-1133">Transmembrane helix</keyword>
<accession>A0A2X0RF82</accession>
<dbReference type="PANTHER" id="PTHR38602">
    <property type="entry name" value="INNER MEMBRANE PROTEIN-RELATED"/>
    <property type="match status" value="1"/>
</dbReference>
<proteinExistence type="predicted"/>